<evidence type="ECO:0000256" key="2">
    <source>
        <dbReference type="ARBA" id="ARBA00001946"/>
    </source>
</evidence>
<dbReference type="GO" id="GO:0046872">
    <property type="term" value="F:metal ion binding"/>
    <property type="evidence" value="ECO:0007669"/>
    <property type="project" value="UniProtKB-KW"/>
</dbReference>
<dbReference type="InterPro" id="IPR036389">
    <property type="entry name" value="RNase_III_sf"/>
</dbReference>
<name>A0A8X7QK15_BRACI</name>
<dbReference type="Pfam" id="PF14709">
    <property type="entry name" value="DND1_DSRM"/>
    <property type="match status" value="1"/>
</dbReference>
<dbReference type="InterPro" id="IPR006175">
    <property type="entry name" value="YjgF/YER057c/UK114"/>
</dbReference>
<dbReference type="Pfam" id="PF00035">
    <property type="entry name" value="dsrm"/>
    <property type="match status" value="1"/>
</dbReference>
<dbReference type="InterPro" id="IPR000999">
    <property type="entry name" value="RNase_III_dom"/>
</dbReference>
<dbReference type="PROSITE" id="PS50142">
    <property type="entry name" value="RNASE_3_2"/>
    <property type="match status" value="1"/>
</dbReference>
<comment type="cofactor">
    <cofactor evidence="1">
        <name>Mn(2+)</name>
        <dbReference type="ChEBI" id="CHEBI:29035"/>
    </cofactor>
</comment>
<dbReference type="PANTHER" id="PTHR14950:SF49">
    <property type="entry name" value="RIBONUCLEASE 3-LIKE PROTEIN 2-RELATED"/>
    <property type="match status" value="1"/>
</dbReference>
<evidence type="ECO:0000313" key="13">
    <source>
        <dbReference type="Proteomes" id="UP000886595"/>
    </source>
</evidence>
<dbReference type="InterPro" id="IPR035959">
    <property type="entry name" value="RutC-like_sf"/>
</dbReference>
<dbReference type="PROSITE" id="PS50137">
    <property type="entry name" value="DS_RBD"/>
    <property type="match status" value="2"/>
</dbReference>
<dbReference type="CDD" id="cd00593">
    <property type="entry name" value="RIBOc"/>
    <property type="match status" value="1"/>
</dbReference>
<proteinExistence type="predicted"/>
<keyword evidence="4" id="KW-0479">Metal-binding</keyword>
<dbReference type="SMART" id="SM00535">
    <property type="entry name" value="RIBOc"/>
    <property type="match status" value="1"/>
</dbReference>
<keyword evidence="13" id="KW-1185">Reference proteome</keyword>
<dbReference type="CDD" id="cd00448">
    <property type="entry name" value="YjgF_YER057c_UK114_family"/>
    <property type="match status" value="1"/>
</dbReference>
<protein>
    <submittedName>
        <fullName evidence="12">Uncharacterized protein</fullName>
    </submittedName>
</protein>
<dbReference type="GO" id="GO:0005737">
    <property type="term" value="C:cytoplasm"/>
    <property type="evidence" value="ECO:0007669"/>
    <property type="project" value="TreeGrafter"/>
</dbReference>
<dbReference type="InterPro" id="IPR014720">
    <property type="entry name" value="dsRBD_dom"/>
</dbReference>
<keyword evidence="8 9" id="KW-0694">RNA-binding</keyword>
<dbReference type="EMBL" id="JAAMPC010000013">
    <property type="protein sequence ID" value="KAG2271238.1"/>
    <property type="molecule type" value="Genomic_DNA"/>
</dbReference>
<feature type="domain" description="RNase III" evidence="11">
    <location>
        <begin position="164"/>
        <end position="306"/>
    </location>
</feature>
<evidence type="ECO:0000256" key="9">
    <source>
        <dbReference type="PROSITE-ProRule" id="PRU00266"/>
    </source>
</evidence>
<evidence type="ECO:0000259" key="10">
    <source>
        <dbReference type="PROSITE" id="PS50137"/>
    </source>
</evidence>
<comment type="caution">
    <text evidence="12">The sequence shown here is derived from an EMBL/GenBank/DDBJ whole genome shotgun (WGS) entry which is preliminary data.</text>
</comment>
<dbReference type="Gene3D" id="3.30.1330.40">
    <property type="entry name" value="RutC-like"/>
    <property type="match status" value="1"/>
</dbReference>
<keyword evidence="7" id="KW-0460">Magnesium</keyword>
<dbReference type="Pfam" id="PF00636">
    <property type="entry name" value="Ribonuclease_3"/>
    <property type="match status" value="1"/>
</dbReference>
<dbReference type="SUPFAM" id="SSF54768">
    <property type="entry name" value="dsRNA-binding domain-like"/>
    <property type="match status" value="2"/>
</dbReference>
<feature type="domain" description="DRBM" evidence="10">
    <location>
        <begin position="334"/>
        <end position="397"/>
    </location>
</feature>
<dbReference type="GO" id="GO:0030422">
    <property type="term" value="P:siRNA processing"/>
    <property type="evidence" value="ECO:0007669"/>
    <property type="project" value="TreeGrafter"/>
</dbReference>
<dbReference type="Gene3D" id="1.10.1520.10">
    <property type="entry name" value="Ribonuclease III domain"/>
    <property type="match status" value="1"/>
</dbReference>
<gene>
    <name evidence="12" type="ORF">Bca52824_065793</name>
</gene>
<dbReference type="PANTHER" id="PTHR14950">
    <property type="entry name" value="DICER-RELATED"/>
    <property type="match status" value="1"/>
</dbReference>
<evidence type="ECO:0000256" key="4">
    <source>
        <dbReference type="ARBA" id="ARBA00022723"/>
    </source>
</evidence>
<keyword evidence="6" id="KW-0378">Hydrolase</keyword>
<keyword evidence="5" id="KW-0255">Endonuclease</keyword>
<dbReference type="SUPFAM" id="SSF69065">
    <property type="entry name" value="RNase III domain-like"/>
    <property type="match status" value="1"/>
</dbReference>
<evidence type="ECO:0000256" key="7">
    <source>
        <dbReference type="ARBA" id="ARBA00022842"/>
    </source>
</evidence>
<comment type="cofactor">
    <cofactor evidence="2">
        <name>Mg(2+)</name>
        <dbReference type="ChEBI" id="CHEBI:18420"/>
    </cofactor>
</comment>
<feature type="domain" description="DRBM" evidence="10">
    <location>
        <begin position="406"/>
        <end position="466"/>
    </location>
</feature>
<dbReference type="SUPFAM" id="SSF55298">
    <property type="entry name" value="YjgF-like"/>
    <property type="match status" value="1"/>
</dbReference>
<reference evidence="12 13" key="1">
    <citation type="submission" date="2020-02" db="EMBL/GenBank/DDBJ databases">
        <authorList>
            <person name="Ma Q."/>
            <person name="Huang Y."/>
            <person name="Song X."/>
            <person name="Pei D."/>
        </authorList>
    </citation>
    <scope>NUCLEOTIDE SEQUENCE [LARGE SCALE GENOMIC DNA]</scope>
    <source>
        <strain evidence="12">Sxm20200214</strain>
        <tissue evidence="12">Leaf</tissue>
    </source>
</reference>
<organism evidence="12 13">
    <name type="scientific">Brassica carinata</name>
    <name type="common">Ethiopian mustard</name>
    <name type="synonym">Abyssinian cabbage</name>
    <dbReference type="NCBI Taxonomy" id="52824"/>
    <lineage>
        <taxon>Eukaryota</taxon>
        <taxon>Viridiplantae</taxon>
        <taxon>Streptophyta</taxon>
        <taxon>Embryophyta</taxon>
        <taxon>Tracheophyta</taxon>
        <taxon>Spermatophyta</taxon>
        <taxon>Magnoliopsida</taxon>
        <taxon>eudicotyledons</taxon>
        <taxon>Gunneridae</taxon>
        <taxon>Pentapetalae</taxon>
        <taxon>rosids</taxon>
        <taxon>malvids</taxon>
        <taxon>Brassicales</taxon>
        <taxon>Brassicaceae</taxon>
        <taxon>Brassiceae</taxon>
        <taxon>Brassica</taxon>
    </lineage>
</organism>
<dbReference type="GO" id="GO:0003723">
    <property type="term" value="F:RNA binding"/>
    <property type="evidence" value="ECO:0007669"/>
    <property type="project" value="UniProtKB-UniRule"/>
</dbReference>
<dbReference type="Proteomes" id="UP000886595">
    <property type="component" value="Unassembled WGS sequence"/>
</dbReference>
<keyword evidence="3" id="KW-0540">Nuclease</keyword>
<sequence>MSSRSPPFASLSVSASASEKKEVVATEKAPAALGPYSQAIKANNLVFVSGVLGLIPETGKFVSDNVEDQTEQILKNMGEILKASGVDYSSVVKTTIIFKYRENKRTRVTWTLLKDSLSLSMDRLIRFFSPDFNSPTITPSNFSPSVNYRAITRPPLSPEKMESLQAVEKIVNYSFANKSLLEEALTHTSCVDFPSYERLEFVGDSAIGLALTNYLYLTYPNAEPHELSQLRAANVSTEKFARVALKHGLYRFLRRNAPSLDEKVTEFSEAVCKEDDSVYYGGLVKAPKVLADLLESVAGAVYIDVNFDLQRFWVIFRGLLEPIFTLDDLQQQPQPISMLFQLCHKHGKRLAIRYLKEGKRNIAGVYLDDEFFASGSAENKDTAKLLAAKEALGSFQNGSVEVDLEDAKRKLYEICSKKKWPKPIYSIEEERGSANGKRFVCSARIKIPSEESPLYMKGMKNPRKES</sequence>
<evidence type="ECO:0000256" key="6">
    <source>
        <dbReference type="ARBA" id="ARBA00022801"/>
    </source>
</evidence>
<evidence type="ECO:0000256" key="5">
    <source>
        <dbReference type="ARBA" id="ARBA00022759"/>
    </source>
</evidence>
<evidence type="ECO:0000256" key="8">
    <source>
        <dbReference type="ARBA" id="ARBA00022884"/>
    </source>
</evidence>
<dbReference type="SMART" id="SM00358">
    <property type="entry name" value="DSRM"/>
    <property type="match status" value="2"/>
</dbReference>
<dbReference type="GO" id="GO:0004525">
    <property type="term" value="F:ribonuclease III activity"/>
    <property type="evidence" value="ECO:0007669"/>
    <property type="project" value="InterPro"/>
</dbReference>
<dbReference type="Gene3D" id="3.30.160.20">
    <property type="match status" value="2"/>
</dbReference>
<evidence type="ECO:0000313" key="12">
    <source>
        <dbReference type="EMBL" id="KAG2271238.1"/>
    </source>
</evidence>
<dbReference type="Pfam" id="PF01042">
    <property type="entry name" value="Ribonuc_L-PSP"/>
    <property type="match status" value="1"/>
</dbReference>
<dbReference type="OrthoDB" id="416741at2759"/>
<dbReference type="FunFam" id="1.10.1520.10:FF:000004">
    <property type="entry name" value="Endoribonuclease dicer-like 1"/>
    <property type="match status" value="1"/>
</dbReference>
<dbReference type="AlphaFoldDB" id="A0A8X7QK15"/>
<evidence type="ECO:0000256" key="1">
    <source>
        <dbReference type="ARBA" id="ARBA00001936"/>
    </source>
</evidence>
<dbReference type="GO" id="GO:0005634">
    <property type="term" value="C:nucleus"/>
    <property type="evidence" value="ECO:0007669"/>
    <property type="project" value="TreeGrafter"/>
</dbReference>
<dbReference type="PROSITE" id="PS00517">
    <property type="entry name" value="RNASE_3_1"/>
    <property type="match status" value="1"/>
</dbReference>
<accession>A0A8X7QK15</accession>
<evidence type="ECO:0000256" key="3">
    <source>
        <dbReference type="ARBA" id="ARBA00022722"/>
    </source>
</evidence>
<evidence type="ECO:0000259" key="11">
    <source>
        <dbReference type="PROSITE" id="PS50142"/>
    </source>
</evidence>